<reference evidence="1 2" key="1">
    <citation type="submission" date="2019-03" db="EMBL/GenBank/DDBJ databases">
        <title>Single cell metagenomics reveals metabolic interactions within the superorganism composed of flagellate Streblomastix strix and complex community of Bacteroidetes bacteria on its surface.</title>
        <authorList>
            <person name="Treitli S.C."/>
            <person name="Kolisko M."/>
            <person name="Husnik F."/>
            <person name="Keeling P."/>
            <person name="Hampl V."/>
        </authorList>
    </citation>
    <scope>NUCLEOTIDE SEQUENCE [LARGE SCALE GENOMIC DNA]</scope>
    <source>
        <strain evidence="1">ST1C</strain>
    </source>
</reference>
<comment type="caution">
    <text evidence="1">The sequence shown here is derived from an EMBL/GenBank/DDBJ whole genome shotgun (WGS) entry which is preliminary data.</text>
</comment>
<protein>
    <submittedName>
        <fullName evidence="1">Uncharacterized protein</fullName>
    </submittedName>
</protein>
<name>A0A5J4WT98_9EUKA</name>
<dbReference type="OrthoDB" id="445357at2759"/>
<sequence length="390" mass="44199">MSIIRSHKKLLSKFSIPQNAPIPSYSFLPLSTSNQLTNTSISQQKSSPIFPIHLRGSCGNKYFTVISNYQPIAVDPVITEGIVYFEAAIQGLNKINDESVGIMDSSITFIPESTPRNQSPNQTVFYSGQKGQIEHMEREVNGNAQFLCDQRIGAEVDMDSTPRTLHFFVEDVEQPIFVVGIPAAIRFFVSISQQGSSFKVSKFERRYHSTAKGVHGSKSFEYGKKWNDPNRNIYNDFNLPPVIDQFKTNFGYQDDQSKIDQNRIKSIDPILIESKEQDCKVEENTIIHTQYNYNYCLTTFNPIIQSRNGIFRFETVFKNHKSESFSVGIVNSTECFERNQLAPKKKGAAVYYSSKFGEVYNLVSNNKIEGNSAFFCGSDRSDCKAWCQAL</sequence>
<evidence type="ECO:0000313" key="1">
    <source>
        <dbReference type="EMBL" id="KAA6398188.1"/>
    </source>
</evidence>
<dbReference type="Gene3D" id="2.60.120.920">
    <property type="match status" value="1"/>
</dbReference>
<proteinExistence type="predicted"/>
<gene>
    <name evidence="1" type="ORF">EZS28_006281</name>
</gene>
<accession>A0A5J4WT98</accession>
<evidence type="ECO:0000313" key="2">
    <source>
        <dbReference type="Proteomes" id="UP000324800"/>
    </source>
</evidence>
<dbReference type="InterPro" id="IPR043136">
    <property type="entry name" value="B30.2/SPRY_sf"/>
</dbReference>
<dbReference type="EMBL" id="SNRW01001011">
    <property type="protein sequence ID" value="KAA6398188.1"/>
    <property type="molecule type" value="Genomic_DNA"/>
</dbReference>
<organism evidence="1 2">
    <name type="scientific">Streblomastix strix</name>
    <dbReference type="NCBI Taxonomy" id="222440"/>
    <lineage>
        <taxon>Eukaryota</taxon>
        <taxon>Metamonada</taxon>
        <taxon>Preaxostyla</taxon>
        <taxon>Oxymonadida</taxon>
        <taxon>Streblomastigidae</taxon>
        <taxon>Streblomastix</taxon>
    </lineage>
</organism>
<dbReference type="Proteomes" id="UP000324800">
    <property type="component" value="Unassembled WGS sequence"/>
</dbReference>
<dbReference type="AlphaFoldDB" id="A0A5J4WT98"/>